<dbReference type="InterPro" id="IPR058245">
    <property type="entry name" value="NreC/VraR/RcsB-like_REC"/>
</dbReference>
<dbReference type="RefSeq" id="WP_398706255.1">
    <property type="nucleotide sequence ID" value="NZ_JBIRUI010000001.1"/>
</dbReference>
<evidence type="ECO:0000313" key="7">
    <source>
        <dbReference type="Proteomes" id="UP001611339"/>
    </source>
</evidence>
<dbReference type="Pfam" id="PF00196">
    <property type="entry name" value="GerE"/>
    <property type="match status" value="1"/>
</dbReference>
<gene>
    <name evidence="6" type="ORF">ACH407_00120</name>
</gene>
<dbReference type="SUPFAM" id="SSF46894">
    <property type="entry name" value="C-terminal effector domain of the bipartite response regulators"/>
    <property type="match status" value="1"/>
</dbReference>
<feature type="domain" description="Response regulatory" evidence="5">
    <location>
        <begin position="21"/>
        <end position="137"/>
    </location>
</feature>
<keyword evidence="1 3" id="KW-0597">Phosphoprotein</keyword>
<dbReference type="CDD" id="cd06170">
    <property type="entry name" value="LuxR_C_like"/>
    <property type="match status" value="1"/>
</dbReference>
<dbReference type="InterPro" id="IPR039420">
    <property type="entry name" value="WalR-like"/>
</dbReference>
<evidence type="ECO:0000256" key="1">
    <source>
        <dbReference type="ARBA" id="ARBA00022553"/>
    </source>
</evidence>
<reference evidence="6 7" key="1">
    <citation type="submission" date="2024-10" db="EMBL/GenBank/DDBJ databases">
        <title>The Natural Products Discovery Center: Release of the First 8490 Sequenced Strains for Exploring Actinobacteria Biosynthetic Diversity.</title>
        <authorList>
            <person name="Kalkreuter E."/>
            <person name="Kautsar S.A."/>
            <person name="Yang D."/>
            <person name="Bader C.D."/>
            <person name="Teijaro C.N."/>
            <person name="Fluegel L."/>
            <person name="Davis C.M."/>
            <person name="Simpson J.R."/>
            <person name="Lauterbach L."/>
            <person name="Steele A.D."/>
            <person name="Gui C."/>
            <person name="Meng S."/>
            <person name="Li G."/>
            <person name="Viehrig K."/>
            <person name="Ye F."/>
            <person name="Su P."/>
            <person name="Kiefer A.F."/>
            <person name="Nichols A."/>
            <person name="Cepeda A.J."/>
            <person name="Yan W."/>
            <person name="Fan B."/>
            <person name="Jiang Y."/>
            <person name="Adhikari A."/>
            <person name="Zheng C.-J."/>
            <person name="Schuster L."/>
            <person name="Cowan T.M."/>
            <person name="Smanski M.J."/>
            <person name="Chevrette M.G."/>
            <person name="De Carvalho L.P.S."/>
            <person name="Shen B."/>
        </authorList>
    </citation>
    <scope>NUCLEOTIDE SEQUENCE [LARGE SCALE GENOMIC DNA]</scope>
    <source>
        <strain evidence="6 7">NPDC020602</strain>
    </source>
</reference>
<dbReference type="CDD" id="cd17535">
    <property type="entry name" value="REC_NarL-like"/>
    <property type="match status" value="1"/>
</dbReference>
<protein>
    <submittedName>
        <fullName evidence="6">Response regulator</fullName>
    </submittedName>
</protein>
<evidence type="ECO:0000259" key="5">
    <source>
        <dbReference type="PROSITE" id="PS50110"/>
    </source>
</evidence>
<feature type="domain" description="HTH luxR-type" evidence="4">
    <location>
        <begin position="163"/>
        <end position="228"/>
    </location>
</feature>
<dbReference type="EMBL" id="JBIRUI010000001">
    <property type="protein sequence ID" value="MFI1711982.1"/>
    <property type="molecule type" value="Genomic_DNA"/>
</dbReference>
<evidence type="ECO:0000313" key="6">
    <source>
        <dbReference type="EMBL" id="MFI1711982.1"/>
    </source>
</evidence>
<proteinExistence type="predicted"/>
<dbReference type="InterPro" id="IPR000792">
    <property type="entry name" value="Tscrpt_reg_LuxR_C"/>
</dbReference>
<keyword evidence="7" id="KW-1185">Reference proteome</keyword>
<dbReference type="PROSITE" id="PS50043">
    <property type="entry name" value="HTH_LUXR_2"/>
    <property type="match status" value="1"/>
</dbReference>
<dbReference type="Proteomes" id="UP001611339">
    <property type="component" value="Unassembled WGS sequence"/>
</dbReference>
<dbReference type="PROSITE" id="PS50110">
    <property type="entry name" value="RESPONSE_REGULATORY"/>
    <property type="match status" value="1"/>
</dbReference>
<evidence type="ECO:0000259" key="4">
    <source>
        <dbReference type="PROSITE" id="PS50043"/>
    </source>
</evidence>
<evidence type="ECO:0000256" key="2">
    <source>
        <dbReference type="ARBA" id="ARBA00023125"/>
    </source>
</evidence>
<dbReference type="InterPro" id="IPR011006">
    <property type="entry name" value="CheY-like_superfamily"/>
</dbReference>
<dbReference type="InterPro" id="IPR001789">
    <property type="entry name" value="Sig_transdc_resp-reg_receiver"/>
</dbReference>
<accession>A0ABW7TX73</accession>
<evidence type="ECO:0000256" key="3">
    <source>
        <dbReference type="PROSITE-ProRule" id="PRU00169"/>
    </source>
</evidence>
<dbReference type="InterPro" id="IPR016032">
    <property type="entry name" value="Sig_transdc_resp-reg_C-effctor"/>
</dbReference>
<sequence>MTDEGSQVSRDSRDSDGSAVTVLLVDDHPMFLDGLRGALLPEDGFQVVGEASSAAEAVALSARTGPQVVVLDLGLPDASGIEVARRLIGDSPETRVLVLSMSEDDDNLLAAVRAGASGYLVKGAGREEIIGAIRTVARGGAVFGPRIAERLQSFFDALAAAPGREVFPDLTPRELEVLDLLAGGLDYRQIARRLTISDKTVRNHVTNIFAKLQVNDRAQAIVRARNAGLGTDGTAPPRPE</sequence>
<dbReference type="SMART" id="SM00421">
    <property type="entry name" value="HTH_LUXR"/>
    <property type="match status" value="1"/>
</dbReference>
<keyword evidence="2" id="KW-0238">DNA-binding</keyword>
<feature type="modified residue" description="4-aspartylphosphate" evidence="3">
    <location>
        <position position="72"/>
    </location>
</feature>
<dbReference type="SMART" id="SM00448">
    <property type="entry name" value="REC"/>
    <property type="match status" value="1"/>
</dbReference>
<dbReference type="Gene3D" id="3.40.50.2300">
    <property type="match status" value="1"/>
</dbReference>
<organism evidence="6 7">
    <name type="scientific">Streptomyces litmocidini</name>
    <dbReference type="NCBI Taxonomy" id="67318"/>
    <lineage>
        <taxon>Bacteria</taxon>
        <taxon>Bacillati</taxon>
        <taxon>Actinomycetota</taxon>
        <taxon>Actinomycetes</taxon>
        <taxon>Kitasatosporales</taxon>
        <taxon>Streptomycetaceae</taxon>
        <taxon>Streptomyces</taxon>
    </lineage>
</organism>
<dbReference type="PROSITE" id="PS00622">
    <property type="entry name" value="HTH_LUXR_1"/>
    <property type="match status" value="1"/>
</dbReference>
<dbReference type="Pfam" id="PF00072">
    <property type="entry name" value="Response_reg"/>
    <property type="match status" value="1"/>
</dbReference>
<dbReference type="PANTHER" id="PTHR43214">
    <property type="entry name" value="TWO-COMPONENT RESPONSE REGULATOR"/>
    <property type="match status" value="1"/>
</dbReference>
<comment type="caution">
    <text evidence="6">The sequence shown here is derived from an EMBL/GenBank/DDBJ whole genome shotgun (WGS) entry which is preliminary data.</text>
</comment>
<dbReference type="SUPFAM" id="SSF52172">
    <property type="entry name" value="CheY-like"/>
    <property type="match status" value="1"/>
</dbReference>
<dbReference type="PRINTS" id="PR00038">
    <property type="entry name" value="HTHLUXR"/>
</dbReference>
<name>A0ABW7TX73_9ACTN</name>